<protein>
    <submittedName>
        <fullName evidence="1">Uncharacterized protein</fullName>
    </submittedName>
</protein>
<name>A0ABY5PA45_9ACTN</name>
<dbReference type="EMBL" id="CP088295">
    <property type="protein sequence ID" value="UUY01579.1"/>
    <property type="molecule type" value="Genomic_DNA"/>
</dbReference>
<dbReference type="RefSeq" id="WP_353862134.1">
    <property type="nucleotide sequence ID" value="NZ_CP088295.1"/>
</dbReference>
<keyword evidence="2" id="KW-1185">Reference proteome</keyword>
<sequence length="223" mass="24479">MESNRPSLDPGSTGYLQIRGEGGITAAQMRALLQAFDDGYTSIASVEVELAARVGYARRLSRWSRRYGPPDFFLPWLSQPAAIGGAFNLLGSVPAAPLVISRVVLESPGFWEFVGTLNPLEVIRQYLNDRHERKKDNEYRSSAERERLALDNAMQSLEILDRYLAIEREYGDDSSDVAASVRQNVAAAIRPGLERLGEIDDLGLIGGGSATTGIERPVDRPSN</sequence>
<organism evidence="1 2">
    <name type="scientific">Svornostia abyssi</name>
    <dbReference type="NCBI Taxonomy" id="2898438"/>
    <lineage>
        <taxon>Bacteria</taxon>
        <taxon>Bacillati</taxon>
        <taxon>Actinomycetota</taxon>
        <taxon>Thermoleophilia</taxon>
        <taxon>Solirubrobacterales</taxon>
        <taxon>Baekduiaceae</taxon>
        <taxon>Svornostia</taxon>
    </lineage>
</organism>
<accession>A0ABY5PA45</accession>
<reference evidence="2" key="1">
    <citation type="submission" date="2021-11" db="EMBL/GenBank/DDBJ databases">
        <title>Cultivation dependent microbiological survey of springs from the worlds oldest radium mine currently devoted to the extraction of radon-saturated water.</title>
        <authorList>
            <person name="Kapinusova G."/>
            <person name="Smrhova T."/>
            <person name="Strejcek M."/>
            <person name="Suman J."/>
            <person name="Jani K."/>
            <person name="Pajer P."/>
            <person name="Uhlik O."/>
        </authorList>
    </citation>
    <scope>NUCLEOTIDE SEQUENCE [LARGE SCALE GENOMIC DNA]</scope>
    <source>
        <strain evidence="2">J379</strain>
    </source>
</reference>
<dbReference type="Proteomes" id="UP001058860">
    <property type="component" value="Chromosome"/>
</dbReference>
<evidence type="ECO:0000313" key="1">
    <source>
        <dbReference type="EMBL" id="UUY01579.1"/>
    </source>
</evidence>
<proteinExistence type="predicted"/>
<gene>
    <name evidence="1" type="ORF">LRS13_12625</name>
</gene>
<evidence type="ECO:0000313" key="2">
    <source>
        <dbReference type="Proteomes" id="UP001058860"/>
    </source>
</evidence>